<dbReference type="Pfam" id="PF00560">
    <property type="entry name" value="LRR_1"/>
    <property type="match status" value="1"/>
</dbReference>
<evidence type="ECO:0000256" key="6">
    <source>
        <dbReference type="ARBA" id="ARBA00022840"/>
    </source>
</evidence>
<dbReference type="GO" id="GO:0005524">
    <property type="term" value="F:ATP binding"/>
    <property type="evidence" value="ECO:0007669"/>
    <property type="project" value="UniProtKB-KW"/>
</dbReference>
<evidence type="ECO:0000256" key="5">
    <source>
        <dbReference type="ARBA" id="ARBA00022777"/>
    </source>
</evidence>
<evidence type="ECO:0000313" key="9">
    <source>
        <dbReference type="EMBL" id="RWR83998.1"/>
    </source>
</evidence>
<dbReference type="STRING" id="337451.A0A3S3NAQ0"/>
<evidence type="ECO:0000256" key="7">
    <source>
        <dbReference type="ARBA" id="ARBA00047899"/>
    </source>
</evidence>
<dbReference type="OrthoDB" id="1434082at2759"/>
<reference evidence="9 10" key="1">
    <citation type="journal article" date="2019" name="Nat. Plants">
        <title>Stout camphor tree genome fills gaps in understanding of flowering plant genome evolution.</title>
        <authorList>
            <person name="Chaw S.M."/>
            <person name="Liu Y.C."/>
            <person name="Wu Y.W."/>
            <person name="Wang H.Y."/>
            <person name="Lin C.I."/>
            <person name="Wu C.S."/>
            <person name="Ke H.M."/>
            <person name="Chang L.Y."/>
            <person name="Hsu C.Y."/>
            <person name="Yang H.T."/>
            <person name="Sudianto E."/>
            <person name="Hsu M.H."/>
            <person name="Wu K.P."/>
            <person name="Wang L.N."/>
            <person name="Leebens-Mack J.H."/>
            <person name="Tsai I.J."/>
        </authorList>
    </citation>
    <scope>NUCLEOTIDE SEQUENCE [LARGE SCALE GENOMIC DNA]</scope>
    <source>
        <strain evidence="10">cv. Chaw 1501</strain>
        <tissue evidence="9">Young leaves</tissue>
    </source>
</reference>
<dbReference type="InterPro" id="IPR001611">
    <property type="entry name" value="Leu-rich_rpt"/>
</dbReference>
<name>A0A3S3NAQ0_9MAGN</name>
<dbReference type="AlphaFoldDB" id="A0A3S3NAQ0"/>
<keyword evidence="3" id="KW-0808">Transferase</keyword>
<dbReference type="GO" id="GO:0004674">
    <property type="term" value="F:protein serine/threonine kinase activity"/>
    <property type="evidence" value="ECO:0007669"/>
    <property type="project" value="UniProtKB-KW"/>
</dbReference>
<dbReference type="EC" id="2.7.11.1" evidence="1"/>
<dbReference type="InterPro" id="IPR051420">
    <property type="entry name" value="Ser_Thr_Kinases_DiverseReg"/>
</dbReference>
<dbReference type="SUPFAM" id="SSF52058">
    <property type="entry name" value="L domain-like"/>
    <property type="match status" value="1"/>
</dbReference>
<proteinExistence type="predicted"/>
<evidence type="ECO:0000256" key="1">
    <source>
        <dbReference type="ARBA" id="ARBA00012513"/>
    </source>
</evidence>
<organism evidence="9 10">
    <name type="scientific">Cinnamomum micranthum f. kanehirae</name>
    <dbReference type="NCBI Taxonomy" id="337451"/>
    <lineage>
        <taxon>Eukaryota</taxon>
        <taxon>Viridiplantae</taxon>
        <taxon>Streptophyta</taxon>
        <taxon>Embryophyta</taxon>
        <taxon>Tracheophyta</taxon>
        <taxon>Spermatophyta</taxon>
        <taxon>Magnoliopsida</taxon>
        <taxon>Magnoliidae</taxon>
        <taxon>Laurales</taxon>
        <taxon>Lauraceae</taxon>
        <taxon>Cinnamomum</taxon>
    </lineage>
</organism>
<protein>
    <recommendedName>
        <fullName evidence="1">non-specific serine/threonine protein kinase</fullName>
        <ecNumber evidence="1">2.7.11.1</ecNumber>
    </recommendedName>
</protein>
<gene>
    <name evidence="9" type="ORF">CKAN_01278100</name>
</gene>
<evidence type="ECO:0000256" key="8">
    <source>
        <dbReference type="ARBA" id="ARBA00048679"/>
    </source>
</evidence>
<keyword evidence="2" id="KW-0723">Serine/threonine-protein kinase</keyword>
<dbReference type="Gene3D" id="3.80.10.10">
    <property type="entry name" value="Ribonuclease Inhibitor"/>
    <property type="match status" value="1"/>
</dbReference>
<keyword evidence="4" id="KW-0547">Nucleotide-binding</keyword>
<keyword evidence="6" id="KW-0067">ATP-binding</keyword>
<keyword evidence="10" id="KW-1185">Reference proteome</keyword>
<comment type="catalytic activity">
    <reaction evidence="8">
        <text>L-seryl-[protein] + ATP = O-phospho-L-seryl-[protein] + ADP + H(+)</text>
        <dbReference type="Rhea" id="RHEA:17989"/>
        <dbReference type="Rhea" id="RHEA-COMP:9863"/>
        <dbReference type="Rhea" id="RHEA-COMP:11604"/>
        <dbReference type="ChEBI" id="CHEBI:15378"/>
        <dbReference type="ChEBI" id="CHEBI:29999"/>
        <dbReference type="ChEBI" id="CHEBI:30616"/>
        <dbReference type="ChEBI" id="CHEBI:83421"/>
        <dbReference type="ChEBI" id="CHEBI:456216"/>
        <dbReference type="EC" id="2.7.11.1"/>
    </reaction>
</comment>
<dbReference type="Gene3D" id="3.30.200.20">
    <property type="entry name" value="Phosphorylase Kinase, domain 1"/>
    <property type="match status" value="1"/>
</dbReference>
<dbReference type="PANTHER" id="PTHR48005">
    <property type="entry name" value="LEUCINE RICH REPEAT KINASE 2"/>
    <property type="match status" value="1"/>
</dbReference>
<dbReference type="PANTHER" id="PTHR48005:SF70">
    <property type="entry name" value="MDIS1-INTERACTING RECEPTOR LIKE KINASE 2-LIKE"/>
    <property type="match status" value="1"/>
</dbReference>
<accession>A0A3S3NAQ0</accession>
<evidence type="ECO:0000256" key="2">
    <source>
        <dbReference type="ARBA" id="ARBA00022527"/>
    </source>
</evidence>
<keyword evidence="5 9" id="KW-0418">Kinase</keyword>
<evidence type="ECO:0000256" key="4">
    <source>
        <dbReference type="ARBA" id="ARBA00022741"/>
    </source>
</evidence>
<evidence type="ECO:0000256" key="3">
    <source>
        <dbReference type="ARBA" id="ARBA00022679"/>
    </source>
</evidence>
<dbReference type="Proteomes" id="UP000283530">
    <property type="component" value="Unassembled WGS sequence"/>
</dbReference>
<comment type="caution">
    <text evidence="9">The sequence shown here is derived from an EMBL/GenBank/DDBJ whole genome shotgun (WGS) entry which is preliminary data.</text>
</comment>
<dbReference type="PROSITE" id="PS51450">
    <property type="entry name" value="LRR"/>
    <property type="match status" value="1"/>
</dbReference>
<comment type="catalytic activity">
    <reaction evidence="7">
        <text>L-threonyl-[protein] + ATP = O-phospho-L-threonyl-[protein] + ADP + H(+)</text>
        <dbReference type="Rhea" id="RHEA:46608"/>
        <dbReference type="Rhea" id="RHEA-COMP:11060"/>
        <dbReference type="Rhea" id="RHEA-COMP:11605"/>
        <dbReference type="ChEBI" id="CHEBI:15378"/>
        <dbReference type="ChEBI" id="CHEBI:30013"/>
        <dbReference type="ChEBI" id="CHEBI:30616"/>
        <dbReference type="ChEBI" id="CHEBI:61977"/>
        <dbReference type="ChEBI" id="CHEBI:456216"/>
        <dbReference type="EC" id="2.7.11.1"/>
    </reaction>
</comment>
<dbReference type="EMBL" id="QPKB01000004">
    <property type="protein sequence ID" value="RWR83998.1"/>
    <property type="molecule type" value="Genomic_DNA"/>
</dbReference>
<keyword evidence="9" id="KW-0675">Receptor</keyword>
<dbReference type="InterPro" id="IPR032675">
    <property type="entry name" value="LRR_dom_sf"/>
</dbReference>
<sequence length="288" mass="32060">MPRRITNKIYCISNHLTGPIPKSLQNCTTLIRVRLENNHLTGNTSKVFGYYPNLIYMDLSYNDLYVESTEYSPLQKLAGEIPRDGKLRSQPNSLSKEIPSQLGNLKMLENLNLSHNMLSGHIPHLLKRSPALTIDISYKFGGPIPRNKAFQQAPFEALSHNKGLCGNASGLQPCNSTFIDKGHLKKVSKVVIIITLSISGNLFYLHSKAYGNRVARNDKGIFNMDFDGRIVYDDIIQATENFDSKYCIGVGGYGSVYKAELSTARGKLAGILSCEGALELDWIKRSML</sequence>
<evidence type="ECO:0000313" key="10">
    <source>
        <dbReference type="Proteomes" id="UP000283530"/>
    </source>
</evidence>